<evidence type="ECO:0000313" key="8">
    <source>
        <dbReference type="EMBL" id="UUD37079.1"/>
    </source>
</evidence>
<sequence length="292" mass="33110">MADNKLELIKKIREITDAPMLDCKKSLEESNWDLDKAIQWLNENKLKKAAKKSNRIAAEGIVKFVKNSKFAVLYELNSETDFVVQNQKFIELSKKIEEVLLANKFSNEAELLKLKTKDKKDLKLLCDEATGVIGEKIALRRAIQLPANKGLVTGYTHNNNKIAVIVIGEGKDETVLRNVGMQIAAMNPQYALVSDVPKKEIKKLEDEFKKDPTLANKPAQIQQKIVDGKINKELSEFVLEKQDFVMESGMKVEQYLAQHNTKLISFVRYELAEGVEKQVTNFADEVAAQMKK</sequence>
<dbReference type="Gene3D" id="1.10.8.10">
    <property type="entry name" value="DNA helicase RuvA subunit, C-terminal domain"/>
    <property type="match status" value="1"/>
</dbReference>
<dbReference type="Pfam" id="PF00889">
    <property type="entry name" value="EF_TS"/>
    <property type="match status" value="1"/>
</dbReference>
<dbReference type="PROSITE" id="PS51281">
    <property type="entry name" value="TAP_C"/>
    <property type="match status" value="1"/>
</dbReference>
<evidence type="ECO:0000256" key="5">
    <source>
        <dbReference type="ARBA" id="ARBA00025453"/>
    </source>
</evidence>
<evidence type="ECO:0000313" key="9">
    <source>
        <dbReference type="Proteomes" id="UP001059576"/>
    </source>
</evidence>
<comment type="function">
    <text evidence="5 6">Associates with the EF-Tu.GDP complex and induces the exchange of GDP to GTP. It remains bound to the aminoacyl-tRNA.EF-Tu.GTP complex up to the GTP hydrolysis stage on the ribosome.</text>
</comment>
<dbReference type="InterPro" id="IPR036402">
    <property type="entry name" value="EF-Ts_dimer_sf"/>
</dbReference>
<evidence type="ECO:0000256" key="4">
    <source>
        <dbReference type="ARBA" id="ARBA00022917"/>
    </source>
</evidence>
<dbReference type="Gene3D" id="1.10.286.20">
    <property type="match status" value="1"/>
</dbReference>
<reference evidence="8" key="1">
    <citation type="submission" date="2022-07" db="EMBL/GenBank/DDBJ databases">
        <title>Complete genome of Mycoplasma equigenitalium type strain T37.</title>
        <authorList>
            <person name="Spergser J."/>
        </authorList>
    </citation>
    <scope>NUCLEOTIDE SEQUENCE</scope>
    <source>
        <strain evidence="8">T37</strain>
    </source>
</reference>
<keyword evidence="6" id="KW-0963">Cytoplasm</keyword>
<dbReference type="Gene3D" id="3.30.479.20">
    <property type="entry name" value="Elongation factor Ts, dimerisation domain"/>
    <property type="match status" value="2"/>
</dbReference>
<dbReference type="InterPro" id="IPR014039">
    <property type="entry name" value="Transl_elong_EFTs/EF1B_dimer"/>
</dbReference>
<keyword evidence="3 6" id="KW-0251">Elongation factor</keyword>
<evidence type="ECO:0000256" key="3">
    <source>
        <dbReference type="ARBA" id="ARBA00022768"/>
    </source>
</evidence>
<dbReference type="GO" id="GO:0003746">
    <property type="term" value="F:translation elongation factor activity"/>
    <property type="evidence" value="ECO:0007669"/>
    <property type="project" value="UniProtKB-KW"/>
</dbReference>
<dbReference type="InterPro" id="IPR009060">
    <property type="entry name" value="UBA-like_sf"/>
</dbReference>
<dbReference type="EMBL" id="CP101808">
    <property type="protein sequence ID" value="UUD37079.1"/>
    <property type="molecule type" value="Genomic_DNA"/>
</dbReference>
<keyword evidence="4 6" id="KW-0648">Protein biosynthesis</keyword>
<protein>
    <recommendedName>
        <fullName evidence="2 6">Elongation factor Ts</fullName>
        <shortName evidence="6">EF-Ts</shortName>
    </recommendedName>
</protein>
<feature type="domain" description="TAP-C" evidence="7">
    <location>
        <begin position="3"/>
        <end position="64"/>
    </location>
</feature>
<dbReference type="NCBIfam" id="TIGR00116">
    <property type="entry name" value="tsf"/>
    <property type="match status" value="1"/>
</dbReference>
<keyword evidence="9" id="KW-1185">Reference proteome</keyword>
<gene>
    <name evidence="6 8" type="primary">tsf</name>
    <name evidence="8" type="ORF">NPA09_00675</name>
</gene>
<feature type="region of interest" description="Involved in Mg(2+) ion dislocation from EF-Tu" evidence="6">
    <location>
        <begin position="80"/>
        <end position="83"/>
    </location>
</feature>
<dbReference type="PANTHER" id="PTHR11741:SF0">
    <property type="entry name" value="ELONGATION FACTOR TS, MITOCHONDRIAL"/>
    <property type="match status" value="1"/>
</dbReference>
<dbReference type="CDD" id="cd14275">
    <property type="entry name" value="UBA_EF-Ts"/>
    <property type="match status" value="1"/>
</dbReference>
<dbReference type="InterPro" id="IPR005637">
    <property type="entry name" value="TAP_C_dom"/>
</dbReference>
<organism evidence="8 9">
    <name type="scientific">Mycoplasmopsis equigenitalium</name>
    <dbReference type="NCBI Taxonomy" id="114883"/>
    <lineage>
        <taxon>Bacteria</taxon>
        <taxon>Bacillati</taxon>
        <taxon>Mycoplasmatota</taxon>
        <taxon>Mycoplasmoidales</taxon>
        <taxon>Metamycoplasmataceae</taxon>
        <taxon>Mycoplasmopsis</taxon>
    </lineage>
</organism>
<evidence type="ECO:0000256" key="6">
    <source>
        <dbReference type="HAMAP-Rule" id="MF_00050"/>
    </source>
</evidence>
<name>A0ABY5J1G2_9BACT</name>
<evidence type="ECO:0000259" key="7">
    <source>
        <dbReference type="PROSITE" id="PS51281"/>
    </source>
</evidence>
<dbReference type="InterPro" id="IPR001816">
    <property type="entry name" value="Transl_elong_EFTs/EF1B"/>
</dbReference>
<comment type="subcellular location">
    <subcellularLocation>
        <location evidence="6">Cytoplasm</location>
    </subcellularLocation>
</comment>
<dbReference type="RefSeq" id="WP_129722340.1">
    <property type="nucleotide sequence ID" value="NZ_CP101808.1"/>
</dbReference>
<dbReference type="PANTHER" id="PTHR11741">
    <property type="entry name" value="ELONGATION FACTOR TS"/>
    <property type="match status" value="1"/>
</dbReference>
<dbReference type="SUPFAM" id="SSF54713">
    <property type="entry name" value="Elongation factor Ts (EF-Ts), dimerisation domain"/>
    <property type="match status" value="2"/>
</dbReference>
<evidence type="ECO:0000256" key="1">
    <source>
        <dbReference type="ARBA" id="ARBA00005532"/>
    </source>
</evidence>
<accession>A0ABY5J1G2</accession>
<evidence type="ECO:0000256" key="2">
    <source>
        <dbReference type="ARBA" id="ARBA00016956"/>
    </source>
</evidence>
<comment type="similarity">
    <text evidence="1 6">Belongs to the EF-Ts family.</text>
</comment>
<proteinExistence type="inferred from homology"/>
<dbReference type="SUPFAM" id="SSF46934">
    <property type="entry name" value="UBA-like"/>
    <property type="match status" value="1"/>
</dbReference>
<dbReference type="Proteomes" id="UP001059576">
    <property type="component" value="Chromosome"/>
</dbReference>
<dbReference type="HAMAP" id="MF_00050">
    <property type="entry name" value="EF_Ts"/>
    <property type="match status" value="1"/>
</dbReference>